<dbReference type="Pfam" id="PF14269">
    <property type="entry name" value="Arylsulfotran_2"/>
    <property type="match status" value="1"/>
</dbReference>
<evidence type="ECO:0008006" key="5">
    <source>
        <dbReference type="Google" id="ProtNLM"/>
    </source>
</evidence>
<sequence>MALTLTWTSSFAAMLLLLRLICLVAAADLTTAWDWDNASQPISTFRSRPDLLAPILTPLEGIHQPNKMAPGYFFVAPYANMQPGVYIYDNNADLIYTSFGSYGPGPSHAPRVCQYHGRPHLCFYQGVQHIGWGHGHGVIMDQNYRVVRSVEPSCTYQASSDMHEFYLIDGGRRAIMTQYVRSVYDLCPWGLCDGLAYIQSGLFQEIDVESGECLFWWSSIEHVSPEDSYVLPSTTEISGSGESPEMPWDYFHINSIDKSSFDGGYLVSARHVSTIYKIDGKTGEIVWRLGGKKNDYEYDNGLGDIAFGFQHDARWVSDGEDESVISLFDNASNGFAQTAGHSTGKIIRLDHKAKVARLVEKPLEPPWIDGHTHLAHSQGNLQLNLPGFMDNDYGGQQVGQEFGNRIMSFGNDPFFSEYRWNVVKNEETGEEVGEWEKVFYGTFAWGWLMNYRVLKYDEWEGVPLTKPALWSYSRYGMNHTADNTNTMTLYVSWNGHTKVDTWMFYGANTEHARRNLDSRDWVVLVGGLKKSGFETVYRHEQTFKYIYVEAFDWRGRSLGESLVQDTFTPNALMAEHYCDELACQFMDTNNPQREKMRDEMKKVYDGWVKAKENDTEDDFEDIYESVYNGGRDDRSRARVGKIVGFAISFLALGMLVVAVFVLALRSYSTVQKSVDKVVGLFGLKPGRSLESQKGKYFGLDSEDTDIDDDDAEMQRVLTRSSDVEIMGNGNKEVGLEAERQAFWRSQSP</sequence>
<keyword evidence="4" id="KW-1185">Reference proteome</keyword>
<name>A0ABR0K8Y4_9EURO</name>
<accession>A0ABR0K8Y4</accession>
<reference evidence="3 4" key="1">
    <citation type="submission" date="2023-08" db="EMBL/GenBank/DDBJ databases">
        <title>Black Yeasts Isolated from many extreme environments.</title>
        <authorList>
            <person name="Coleine C."/>
            <person name="Stajich J.E."/>
            <person name="Selbmann L."/>
        </authorList>
    </citation>
    <scope>NUCLEOTIDE SEQUENCE [LARGE SCALE GENOMIC DNA]</scope>
    <source>
        <strain evidence="3 4">CCFEE 5885</strain>
    </source>
</reference>
<dbReference type="InterPro" id="IPR039535">
    <property type="entry name" value="ASST-like"/>
</dbReference>
<dbReference type="Proteomes" id="UP001345013">
    <property type="component" value="Unassembled WGS sequence"/>
</dbReference>
<keyword evidence="1" id="KW-1133">Transmembrane helix</keyword>
<keyword evidence="1" id="KW-0812">Transmembrane</keyword>
<evidence type="ECO:0000256" key="2">
    <source>
        <dbReference type="SAM" id="SignalP"/>
    </source>
</evidence>
<dbReference type="SUPFAM" id="SSF63825">
    <property type="entry name" value="YWTD domain"/>
    <property type="match status" value="1"/>
</dbReference>
<dbReference type="PANTHER" id="PTHR35340">
    <property type="entry name" value="PQQ ENZYME REPEAT PROTEIN-RELATED"/>
    <property type="match status" value="1"/>
</dbReference>
<feature type="chain" id="PRO_5045831954" description="ASST-domain-containing protein" evidence="2">
    <location>
        <begin position="27"/>
        <end position="748"/>
    </location>
</feature>
<dbReference type="InterPro" id="IPR053143">
    <property type="entry name" value="Arylsulfate_ST"/>
</dbReference>
<gene>
    <name evidence="3" type="ORF">LTR24_005596</name>
</gene>
<feature type="transmembrane region" description="Helical" evidence="1">
    <location>
        <begin position="642"/>
        <end position="664"/>
    </location>
</feature>
<dbReference type="EMBL" id="JAVRRG010000065">
    <property type="protein sequence ID" value="KAK5092053.1"/>
    <property type="molecule type" value="Genomic_DNA"/>
</dbReference>
<keyword evidence="2" id="KW-0732">Signal</keyword>
<evidence type="ECO:0000313" key="3">
    <source>
        <dbReference type="EMBL" id="KAK5092053.1"/>
    </source>
</evidence>
<proteinExistence type="predicted"/>
<organism evidence="3 4">
    <name type="scientific">Lithohypha guttulata</name>
    <dbReference type="NCBI Taxonomy" id="1690604"/>
    <lineage>
        <taxon>Eukaryota</taxon>
        <taxon>Fungi</taxon>
        <taxon>Dikarya</taxon>
        <taxon>Ascomycota</taxon>
        <taxon>Pezizomycotina</taxon>
        <taxon>Eurotiomycetes</taxon>
        <taxon>Chaetothyriomycetidae</taxon>
        <taxon>Chaetothyriales</taxon>
        <taxon>Trichomeriaceae</taxon>
        <taxon>Lithohypha</taxon>
    </lineage>
</organism>
<keyword evidence="1" id="KW-0472">Membrane</keyword>
<dbReference type="PANTHER" id="PTHR35340:SF9">
    <property type="entry name" value="ASST-DOMAIN-CONTAINING PROTEIN"/>
    <property type="match status" value="1"/>
</dbReference>
<comment type="caution">
    <text evidence="3">The sequence shown here is derived from an EMBL/GenBank/DDBJ whole genome shotgun (WGS) entry which is preliminary data.</text>
</comment>
<evidence type="ECO:0000256" key="1">
    <source>
        <dbReference type="SAM" id="Phobius"/>
    </source>
</evidence>
<feature type="signal peptide" evidence="2">
    <location>
        <begin position="1"/>
        <end position="26"/>
    </location>
</feature>
<protein>
    <recommendedName>
        <fullName evidence="5">ASST-domain-containing protein</fullName>
    </recommendedName>
</protein>
<evidence type="ECO:0000313" key="4">
    <source>
        <dbReference type="Proteomes" id="UP001345013"/>
    </source>
</evidence>